<dbReference type="Proteomes" id="UP000241229">
    <property type="component" value="Unassembled WGS sequence"/>
</dbReference>
<dbReference type="PANTHER" id="PTHR40266">
    <property type="entry name" value="TOXIN HIGB-1"/>
    <property type="match status" value="1"/>
</dbReference>
<dbReference type="Pfam" id="PF05015">
    <property type="entry name" value="HigB-like_toxin"/>
    <property type="match status" value="1"/>
</dbReference>
<gene>
    <name evidence="1" type="ORF">C7I84_13480</name>
</gene>
<evidence type="ECO:0000313" key="2">
    <source>
        <dbReference type="Proteomes" id="UP000241229"/>
    </source>
</evidence>
<dbReference type="OrthoDB" id="9801102at2"/>
<dbReference type="EMBL" id="PXYK01000012">
    <property type="protein sequence ID" value="PSJ59040.1"/>
    <property type="molecule type" value="Genomic_DNA"/>
</dbReference>
<dbReference type="InterPro" id="IPR007711">
    <property type="entry name" value="HigB-1"/>
</dbReference>
<protein>
    <recommendedName>
        <fullName evidence="3">Peptidase</fullName>
    </recommendedName>
</protein>
<dbReference type="SUPFAM" id="SSF143011">
    <property type="entry name" value="RelE-like"/>
    <property type="match status" value="1"/>
</dbReference>
<organism evidence="1 2">
    <name type="scientific">Kumtagia ephedrae</name>
    <dbReference type="NCBI Taxonomy" id="2116701"/>
    <lineage>
        <taxon>Bacteria</taxon>
        <taxon>Pseudomonadati</taxon>
        <taxon>Pseudomonadota</taxon>
        <taxon>Alphaproteobacteria</taxon>
        <taxon>Hyphomicrobiales</taxon>
        <taxon>Phyllobacteriaceae</taxon>
        <taxon>Kumtagia</taxon>
    </lineage>
</organism>
<dbReference type="AlphaFoldDB" id="A0A2P7S9A0"/>
<dbReference type="InterPro" id="IPR035093">
    <property type="entry name" value="RelE/ParE_toxin_dom_sf"/>
</dbReference>
<reference evidence="1 2" key="1">
    <citation type="submission" date="2018-03" db="EMBL/GenBank/DDBJ databases">
        <title>The draft genome of Mesorhizobium sp. 6GN-30.</title>
        <authorList>
            <person name="Liu L."/>
            <person name="Li L."/>
            <person name="Wang T."/>
            <person name="Zhang X."/>
            <person name="Liang L."/>
        </authorList>
    </citation>
    <scope>NUCLEOTIDE SEQUENCE [LARGE SCALE GENOMIC DNA]</scope>
    <source>
        <strain evidence="1 2">6GN30</strain>
    </source>
</reference>
<evidence type="ECO:0008006" key="3">
    <source>
        <dbReference type="Google" id="ProtNLM"/>
    </source>
</evidence>
<sequence length="92" mass="10593">MILSFRSRGLKRLHVKGDPRGLNPQHVAKIELILDMLDHARAPEDMNLAKLDFHKLTGENPPRWSVHINGNWCITFAFDGEDVVAVDYEDYH</sequence>
<keyword evidence="2" id="KW-1185">Reference proteome</keyword>
<evidence type="ECO:0000313" key="1">
    <source>
        <dbReference type="EMBL" id="PSJ59040.1"/>
    </source>
</evidence>
<dbReference type="PANTHER" id="PTHR40266:SF2">
    <property type="entry name" value="TOXIN HIGB-1"/>
    <property type="match status" value="1"/>
</dbReference>
<dbReference type="Gene3D" id="3.30.2310.20">
    <property type="entry name" value="RelE-like"/>
    <property type="match status" value="1"/>
</dbReference>
<dbReference type="RefSeq" id="WP_106772723.1">
    <property type="nucleotide sequence ID" value="NZ_PXYK01000012.1"/>
</dbReference>
<name>A0A2P7S9A0_9HYPH</name>
<comment type="caution">
    <text evidence="1">The sequence shown here is derived from an EMBL/GenBank/DDBJ whole genome shotgun (WGS) entry which is preliminary data.</text>
</comment>
<accession>A0A2P7S9A0</accession>
<proteinExistence type="predicted"/>